<evidence type="ECO:0000256" key="1">
    <source>
        <dbReference type="ARBA" id="ARBA00022491"/>
    </source>
</evidence>
<dbReference type="Gene3D" id="3.30.390.60">
    <property type="entry name" value="Heat-inducible transcription repressor hrca homolog, domain 3"/>
    <property type="match status" value="1"/>
</dbReference>
<sequence length="354" mass="39421">MLSAKKEVIVMLTERQLLILETIIQDYANVGQPIGSKKLQEQLPVHVSSATIRNEMAVLEQAGYIMKEHLSSGRVPSLSGYRYYIDNLVKPTKIDQSALEVIHSALANNFSKVDEIIAMSARLLSEMTDYTAISLKPGSKDVKLEGFRLVPLGSSQVMLIMVTNDGTVDSQVYNVPLGIHGDQLEAVVRLINEEVVGLPIEEVSARLQSNAPKLRNYLRESISLLDVFDNVLSRAFHQQVFVDGKKNLLNYLTSDNIEQFKSIYSFVDHSSSLGELLNTKRDFAVMIGDELADDNVLTDYSLISAKYHDGNNGEGLIAILGPTNMQYSKALGLIDALRSELSQRLSNYYRDFND</sequence>
<gene>
    <name evidence="5" type="primary">hrcA</name>
    <name evidence="7" type="ORF">IV43_GL000932</name>
</gene>
<protein>
    <recommendedName>
        <fullName evidence="5">Heat-inducible transcription repressor HrcA</fullName>
    </recommendedName>
</protein>
<evidence type="ECO:0000313" key="7">
    <source>
        <dbReference type="EMBL" id="KRN85213.1"/>
    </source>
</evidence>
<dbReference type="AlphaFoldDB" id="A0A0R2KFK3"/>
<keyword evidence="2 5" id="KW-0805">Transcription regulation</keyword>
<evidence type="ECO:0000256" key="4">
    <source>
        <dbReference type="ARBA" id="ARBA00023163"/>
    </source>
</evidence>
<feature type="domain" description="Heat-inducible transcription repressor HrcA C-terminal" evidence="6">
    <location>
        <begin position="114"/>
        <end position="330"/>
    </location>
</feature>
<dbReference type="STRING" id="89059.LAC1533_1063"/>
<dbReference type="NCBIfam" id="TIGR00331">
    <property type="entry name" value="hrcA"/>
    <property type="match status" value="1"/>
</dbReference>
<organism evidence="7 8">
    <name type="scientific">Ligilactobacillus acidipiscis</name>
    <dbReference type="NCBI Taxonomy" id="89059"/>
    <lineage>
        <taxon>Bacteria</taxon>
        <taxon>Bacillati</taxon>
        <taxon>Bacillota</taxon>
        <taxon>Bacilli</taxon>
        <taxon>Lactobacillales</taxon>
        <taxon>Lactobacillaceae</taxon>
        <taxon>Ligilactobacillus</taxon>
    </lineage>
</organism>
<keyword evidence="1 5" id="KW-0678">Repressor</keyword>
<dbReference type="Pfam" id="PF01628">
    <property type="entry name" value="HrcA"/>
    <property type="match status" value="1"/>
</dbReference>
<dbReference type="PATRIC" id="fig|89059.3.peg.979"/>
<dbReference type="InterPro" id="IPR036388">
    <property type="entry name" value="WH-like_DNA-bd_sf"/>
</dbReference>
<dbReference type="EMBL" id="JQBK01000022">
    <property type="protein sequence ID" value="KRN85213.1"/>
    <property type="molecule type" value="Genomic_DNA"/>
</dbReference>
<dbReference type="SUPFAM" id="SSF46785">
    <property type="entry name" value="Winged helix' DNA-binding domain"/>
    <property type="match status" value="1"/>
</dbReference>
<dbReference type="Gene3D" id="1.10.10.10">
    <property type="entry name" value="Winged helix-like DNA-binding domain superfamily/Winged helix DNA-binding domain"/>
    <property type="match status" value="1"/>
</dbReference>
<dbReference type="SUPFAM" id="SSF55781">
    <property type="entry name" value="GAF domain-like"/>
    <property type="match status" value="1"/>
</dbReference>
<dbReference type="InterPro" id="IPR023120">
    <property type="entry name" value="WHTH_transcript_rep_HrcA_IDD"/>
</dbReference>
<comment type="function">
    <text evidence="5">Negative regulator of class I heat shock genes (grpE-dnaK-dnaJ and groELS operons). Prevents heat-shock induction of these operons.</text>
</comment>
<dbReference type="PANTHER" id="PTHR34824">
    <property type="entry name" value="HEAT-INDUCIBLE TRANSCRIPTION REPRESSOR HRCA"/>
    <property type="match status" value="1"/>
</dbReference>
<evidence type="ECO:0000313" key="8">
    <source>
        <dbReference type="Proteomes" id="UP000051491"/>
    </source>
</evidence>
<reference evidence="7 8" key="1">
    <citation type="journal article" date="2015" name="Genome Announc.">
        <title>Expanding the biotechnology potential of lactobacilli through comparative genomics of 213 strains and associated genera.</title>
        <authorList>
            <person name="Sun Z."/>
            <person name="Harris H.M."/>
            <person name="McCann A."/>
            <person name="Guo C."/>
            <person name="Argimon S."/>
            <person name="Zhang W."/>
            <person name="Yang X."/>
            <person name="Jeffery I.B."/>
            <person name="Cooney J.C."/>
            <person name="Kagawa T.F."/>
            <person name="Liu W."/>
            <person name="Song Y."/>
            <person name="Salvetti E."/>
            <person name="Wrobel A."/>
            <person name="Rasinkangas P."/>
            <person name="Parkhill J."/>
            <person name="Rea M.C."/>
            <person name="O'Sullivan O."/>
            <person name="Ritari J."/>
            <person name="Douillard F.P."/>
            <person name="Paul Ross R."/>
            <person name="Yang R."/>
            <person name="Briner A.E."/>
            <person name="Felis G.E."/>
            <person name="de Vos W.M."/>
            <person name="Barrangou R."/>
            <person name="Klaenhammer T.R."/>
            <person name="Caufield P.W."/>
            <person name="Cui Y."/>
            <person name="Zhang H."/>
            <person name="O'Toole P.W."/>
        </authorList>
    </citation>
    <scope>NUCLEOTIDE SEQUENCE [LARGE SCALE GENOMIC DNA]</scope>
    <source>
        <strain evidence="7 8">DSM 15353</strain>
    </source>
</reference>
<dbReference type="InterPro" id="IPR029016">
    <property type="entry name" value="GAF-like_dom_sf"/>
</dbReference>
<dbReference type="PANTHER" id="PTHR34824:SF1">
    <property type="entry name" value="HEAT-INDUCIBLE TRANSCRIPTION REPRESSOR HRCA"/>
    <property type="match status" value="1"/>
</dbReference>
<keyword evidence="3 5" id="KW-0346">Stress response</keyword>
<dbReference type="InterPro" id="IPR036390">
    <property type="entry name" value="WH_DNA-bd_sf"/>
</dbReference>
<name>A0A0R2KFK3_9LACO</name>
<comment type="caution">
    <text evidence="7">The sequence shown here is derived from an EMBL/GenBank/DDBJ whole genome shotgun (WGS) entry which is preliminary data.</text>
</comment>
<comment type="similarity">
    <text evidence="5">Belongs to the HrcA family.</text>
</comment>
<dbReference type="InterPro" id="IPR002571">
    <property type="entry name" value="HrcA"/>
</dbReference>
<accession>A0A0R2KFK3</accession>
<dbReference type="Proteomes" id="UP000051491">
    <property type="component" value="Unassembled WGS sequence"/>
</dbReference>
<dbReference type="InterPro" id="IPR021153">
    <property type="entry name" value="HrcA_C"/>
</dbReference>
<dbReference type="PIRSF" id="PIRSF005485">
    <property type="entry name" value="HrcA"/>
    <property type="match status" value="1"/>
</dbReference>
<proteinExistence type="inferred from homology"/>
<evidence type="ECO:0000256" key="2">
    <source>
        <dbReference type="ARBA" id="ARBA00023015"/>
    </source>
</evidence>
<evidence type="ECO:0000259" key="6">
    <source>
        <dbReference type="Pfam" id="PF01628"/>
    </source>
</evidence>
<dbReference type="Gene3D" id="3.30.450.40">
    <property type="match status" value="1"/>
</dbReference>
<keyword evidence="4 5" id="KW-0804">Transcription</keyword>
<evidence type="ECO:0000256" key="3">
    <source>
        <dbReference type="ARBA" id="ARBA00023016"/>
    </source>
</evidence>
<evidence type="ECO:0000256" key="5">
    <source>
        <dbReference type="HAMAP-Rule" id="MF_00081"/>
    </source>
</evidence>
<dbReference type="GO" id="GO:0045892">
    <property type="term" value="P:negative regulation of DNA-templated transcription"/>
    <property type="evidence" value="ECO:0007669"/>
    <property type="project" value="UniProtKB-UniRule"/>
</dbReference>
<dbReference type="HAMAP" id="MF_00081">
    <property type="entry name" value="HrcA"/>
    <property type="match status" value="1"/>
</dbReference>
<dbReference type="GO" id="GO:0003677">
    <property type="term" value="F:DNA binding"/>
    <property type="evidence" value="ECO:0007669"/>
    <property type="project" value="InterPro"/>
</dbReference>